<comment type="caution">
    <text evidence="1">The sequence shown here is derived from an EMBL/GenBank/DDBJ whole genome shotgun (WGS) entry which is preliminary data.</text>
</comment>
<accession>A0AAV4RQV7</accession>
<keyword evidence="2" id="KW-1185">Reference proteome</keyword>
<dbReference type="EMBL" id="BPLR01008384">
    <property type="protein sequence ID" value="GIY24328.1"/>
    <property type="molecule type" value="Genomic_DNA"/>
</dbReference>
<organism evidence="1 2">
    <name type="scientific">Caerostris extrusa</name>
    <name type="common">Bark spider</name>
    <name type="synonym">Caerostris bankana</name>
    <dbReference type="NCBI Taxonomy" id="172846"/>
    <lineage>
        <taxon>Eukaryota</taxon>
        <taxon>Metazoa</taxon>
        <taxon>Ecdysozoa</taxon>
        <taxon>Arthropoda</taxon>
        <taxon>Chelicerata</taxon>
        <taxon>Arachnida</taxon>
        <taxon>Araneae</taxon>
        <taxon>Araneomorphae</taxon>
        <taxon>Entelegynae</taxon>
        <taxon>Araneoidea</taxon>
        <taxon>Araneidae</taxon>
        <taxon>Caerostris</taxon>
    </lineage>
</organism>
<dbReference type="AlphaFoldDB" id="A0AAV4RQV7"/>
<name>A0AAV4RQV7_CAEEX</name>
<proteinExistence type="predicted"/>
<sequence>MTGAKLNFSDINNFKKETNLQYPLSKQVHKPNRNRYKSMTLINSSFKNEGQGFSIFPSDFKIVFPSTALQQCLGIFSCLGVPTSCLFNLCYNIQMYINSSIDSIS</sequence>
<reference evidence="1 2" key="1">
    <citation type="submission" date="2021-06" db="EMBL/GenBank/DDBJ databases">
        <title>Caerostris extrusa draft genome.</title>
        <authorList>
            <person name="Kono N."/>
            <person name="Arakawa K."/>
        </authorList>
    </citation>
    <scope>NUCLEOTIDE SEQUENCE [LARGE SCALE GENOMIC DNA]</scope>
</reference>
<protein>
    <submittedName>
        <fullName evidence="1">Uncharacterized protein</fullName>
    </submittedName>
</protein>
<evidence type="ECO:0000313" key="2">
    <source>
        <dbReference type="Proteomes" id="UP001054945"/>
    </source>
</evidence>
<gene>
    <name evidence="1" type="ORF">CEXT_448771</name>
</gene>
<evidence type="ECO:0000313" key="1">
    <source>
        <dbReference type="EMBL" id="GIY24328.1"/>
    </source>
</evidence>
<dbReference type="Proteomes" id="UP001054945">
    <property type="component" value="Unassembled WGS sequence"/>
</dbReference>